<evidence type="ECO:0000256" key="3">
    <source>
        <dbReference type="ARBA" id="ARBA00023002"/>
    </source>
</evidence>
<keyword evidence="6" id="KW-1185">Reference proteome</keyword>
<evidence type="ECO:0000256" key="2">
    <source>
        <dbReference type="ARBA" id="ARBA00022857"/>
    </source>
</evidence>
<reference evidence="5 6" key="1">
    <citation type="submission" date="2020-10" db="EMBL/GenBank/DDBJ databases">
        <authorList>
            <person name="Castelo-Branco R."/>
            <person name="Eusebio N."/>
            <person name="Adriana R."/>
            <person name="Vieira A."/>
            <person name="Brugerolle De Fraissinette N."/>
            <person name="Rezende De Castro R."/>
            <person name="Schneider M.P."/>
            <person name="Vasconcelos V."/>
            <person name="Leao P.N."/>
        </authorList>
    </citation>
    <scope>NUCLEOTIDE SEQUENCE [LARGE SCALE GENOMIC DNA]</scope>
    <source>
        <strain evidence="5 6">LEGE 03274</strain>
    </source>
</reference>
<comment type="caution">
    <text evidence="5">The sequence shown here is derived from an EMBL/GenBank/DDBJ whole genome shotgun (WGS) entry which is preliminary data.</text>
</comment>
<dbReference type="Pfam" id="PF01872">
    <property type="entry name" value="RibD_C"/>
    <property type="match status" value="1"/>
</dbReference>
<dbReference type="RefSeq" id="WP_193800656.1">
    <property type="nucleotide sequence ID" value="NZ_JADEWC010000012.1"/>
</dbReference>
<dbReference type="Proteomes" id="UP000654604">
    <property type="component" value="Unassembled WGS sequence"/>
</dbReference>
<comment type="pathway">
    <text evidence="1">Cofactor biosynthesis; riboflavin biosynthesis.</text>
</comment>
<dbReference type="InterPro" id="IPR002734">
    <property type="entry name" value="RibDG_C"/>
</dbReference>
<dbReference type="InterPro" id="IPR050765">
    <property type="entry name" value="Riboflavin_Biosynth_HTPR"/>
</dbReference>
<evidence type="ECO:0000313" key="6">
    <source>
        <dbReference type="Proteomes" id="UP000654604"/>
    </source>
</evidence>
<proteinExistence type="predicted"/>
<dbReference type="SUPFAM" id="SSF53597">
    <property type="entry name" value="Dihydrofolate reductase-like"/>
    <property type="match status" value="1"/>
</dbReference>
<dbReference type="PANTHER" id="PTHR38011:SF7">
    <property type="entry name" value="2,5-DIAMINO-6-RIBOSYLAMINO-4(3H)-PYRIMIDINONE 5'-PHOSPHATE REDUCTASE"/>
    <property type="match status" value="1"/>
</dbReference>
<keyword evidence="2" id="KW-0521">NADP</keyword>
<gene>
    <name evidence="5" type="ORF">IQ215_07285</name>
</gene>
<organism evidence="5 6">
    <name type="scientific">Cyanobacterium stanieri LEGE 03274</name>
    <dbReference type="NCBI Taxonomy" id="1828756"/>
    <lineage>
        <taxon>Bacteria</taxon>
        <taxon>Bacillati</taxon>
        <taxon>Cyanobacteriota</taxon>
        <taxon>Cyanophyceae</taxon>
        <taxon>Oscillatoriophycideae</taxon>
        <taxon>Chroococcales</taxon>
        <taxon>Geminocystaceae</taxon>
        <taxon>Cyanobacterium</taxon>
    </lineage>
</organism>
<name>A0ABR9V6M4_9CHRO</name>
<protein>
    <submittedName>
        <fullName evidence="5">RibD family protein</fullName>
    </submittedName>
</protein>
<evidence type="ECO:0000256" key="1">
    <source>
        <dbReference type="ARBA" id="ARBA00005104"/>
    </source>
</evidence>
<feature type="domain" description="Bacterial bifunctional deaminase-reductase C-terminal" evidence="4">
    <location>
        <begin position="7"/>
        <end position="223"/>
    </location>
</feature>
<dbReference type="Gene3D" id="3.40.430.10">
    <property type="entry name" value="Dihydrofolate Reductase, subunit A"/>
    <property type="match status" value="1"/>
</dbReference>
<evidence type="ECO:0000259" key="4">
    <source>
        <dbReference type="Pfam" id="PF01872"/>
    </source>
</evidence>
<dbReference type="PANTHER" id="PTHR38011">
    <property type="entry name" value="DIHYDROFOLATE REDUCTASE FAMILY PROTEIN (AFU_ORTHOLOGUE AFUA_8G06820)"/>
    <property type="match status" value="1"/>
</dbReference>
<accession>A0ABR9V6M4</accession>
<dbReference type="EMBL" id="JADEWC010000012">
    <property type="protein sequence ID" value="MBE9222499.1"/>
    <property type="molecule type" value="Genomic_DNA"/>
</dbReference>
<keyword evidence="3" id="KW-0560">Oxidoreductase</keyword>
<dbReference type="InterPro" id="IPR024072">
    <property type="entry name" value="DHFR-like_dom_sf"/>
</dbReference>
<evidence type="ECO:0000313" key="5">
    <source>
        <dbReference type="EMBL" id="MBE9222499.1"/>
    </source>
</evidence>
<sequence length="232" mass="26112">MSNFPHTTAILAMSADGKISPHSGTPARFSSPQDLKHLEEQISLCDAILFGANTLRAYGTTLTIKQPHLLAQRKNRQQTPQPINIVCSSSGKLDQNYRFFDQPVKRVLLTTQKGKENWLNNINKNQKQILFDDYLISEHNQEKINWQQIFNHLKAIKINHIAILGGGEIIASILAENLINDLWITLCPVILGGNQAPTPVGGIPLESPLGMKLKEIKKIEQELFLHYQIIKH</sequence>